<keyword evidence="1" id="KW-0732">Signal</keyword>
<dbReference type="EMBL" id="DWZE01000138">
    <property type="protein sequence ID" value="HJA84544.1"/>
    <property type="molecule type" value="Genomic_DNA"/>
</dbReference>
<feature type="domain" description="BACON" evidence="2">
    <location>
        <begin position="511"/>
        <end position="567"/>
    </location>
</feature>
<feature type="domain" description="BACON" evidence="2">
    <location>
        <begin position="157"/>
        <end position="214"/>
    </location>
</feature>
<feature type="signal peptide" evidence="1">
    <location>
        <begin position="1"/>
        <end position="22"/>
    </location>
</feature>
<proteinExistence type="predicted"/>
<feature type="domain" description="BACON" evidence="2">
    <location>
        <begin position="337"/>
        <end position="393"/>
    </location>
</feature>
<reference evidence="3" key="2">
    <citation type="submission" date="2021-04" db="EMBL/GenBank/DDBJ databases">
        <authorList>
            <person name="Gilroy R."/>
        </authorList>
    </citation>
    <scope>NUCLEOTIDE SEQUENCE</scope>
    <source>
        <strain evidence="3">ChiHecec1B25-7008</strain>
    </source>
</reference>
<evidence type="ECO:0000256" key="1">
    <source>
        <dbReference type="SAM" id="SignalP"/>
    </source>
</evidence>
<gene>
    <name evidence="3" type="ORF">H9785_11340</name>
</gene>
<accession>A0A9D2KUW6</accession>
<feature type="domain" description="BACON" evidence="2">
    <location>
        <begin position="428"/>
        <end position="478"/>
    </location>
</feature>
<dbReference type="PROSITE" id="PS51257">
    <property type="entry name" value="PROKAR_LIPOPROTEIN"/>
    <property type="match status" value="1"/>
</dbReference>
<dbReference type="InterPro" id="IPR024361">
    <property type="entry name" value="BACON"/>
</dbReference>
<organism evidence="3 4">
    <name type="scientific">Candidatus Bacteroides intestinavium</name>
    <dbReference type="NCBI Taxonomy" id="2838469"/>
    <lineage>
        <taxon>Bacteria</taxon>
        <taxon>Pseudomonadati</taxon>
        <taxon>Bacteroidota</taxon>
        <taxon>Bacteroidia</taxon>
        <taxon>Bacteroidales</taxon>
        <taxon>Bacteroidaceae</taxon>
        <taxon>Bacteroides</taxon>
    </lineage>
</organism>
<feature type="domain" description="BACON" evidence="2">
    <location>
        <begin position="602"/>
        <end position="652"/>
    </location>
</feature>
<dbReference type="Pfam" id="PF13004">
    <property type="entry name" value="BACON"/>
    <property type="match status" value="10"/>
</dbReference>
<dbReference type="Gene3D" id="2.60.40.10">
    <property type="entry name" value="Immunoglobulins"/>
    <property type="match status" value="10"/>
</dbReference>
<evidence type="ECO:0000259" key="2">
    <source>
        <dbReference type="Pfam" id="PF13004"/>
    </source>
</evidence>
<feature type="domain" description="BACON" evidence="2">
    <location>
        <begin position="685"/>
        <end position="741"/>
    </location>
</feature>
<dbReference type="CDD" id="cd14948">
    <property type="entry name" value="BACON"/>
    <property type="match status" value="10"/>
</dbReference>
<evidence type="ECO:0000313" key="3">
    <source>
        <dbReference type="EMBL" id="HJA84544.1"/>
    </source>
</evidence>
<protein>
    <submittedName>
        <fullName evidence="3">BACON domain-containing protein</fullName>
    </submittedName>
</protein>
<dbReference type="AlphaFoldDB" id="A0A9D2KUW6"/>
<evidence type="ECO:0000313" key="4">
    <source>
        <dbReference type="Proteomes" id="UP000823860"/>
    </source>
</evidence>
<feature type="domain" description="BACON" evidence="2">
    <location>
        <begin position="776"/>
        <end position="826"/>
    </location>
</feature>
<sequence>MKRTIYLLISLSLLAWTLQGCSDNDNNETPPAQEPSITFPSGTDTQLTFESGGGTATLTFSATDDWTARVDDATDWLSASPASGQAGTTTLTLTAQANNTPDERNAAITLTCGNVRETLTATQKQQDALTVTPGKVELEAEGGDFDIELQANVSVSYEIEESAKAWLTPTSDTRALTTTTLHFQAAANEDLQPRQGIITLNGGNGLTEDVTVYQLGSSPVLILTQDEYLVGSNGETIKVELKSNNTYQIEMPSVDWITEADTRALSTYTHYFTVAPNDTYDAREAVIRFVDEENGLEQTVSIQQMQRDAIVVAQSIYEIGAEGGALNFAVQANVDFTVSTDADWITQVETRGLTERVLHFDVAANESEEAREATIILSSESAGMEQMIKVYQAGKSRLQLSIQEYTASARGELFDVTVQSNAAYQLIMPEVDWLVHTASDGDAYTFEVLPNETYDARTAEIRFICEEEGLTETVTVTQMQRDAIVVAQSIYEIGAEGDALDFAVQANVDFTVSTNADWITQVETRGLTERVLHFDVAANESEEAREATITLHKEGAESGQEITVRQEGKTYLQLSVQEYTASAGGELFDVTVQSNAAYQLIMPEVDWLVHTASDGDAYTFEVLPNNTFDARTAEIRFICEKEGLSESLIVTQMQQNAIVITQDFYEVEAEGGTLDIPVQANVDFTVSTDADWITQVETRGLTERVLHFDVAANENEEAREATITLHKEGAESGQGITVRQEGKTYLQLSIQEYTASAGGELFDVTVQSNVAYQLIMPEVDWLVHTASNGGAYTFEVLPNNTFDARTAEIRFICEEEGLSENLIVTQMQQNAIVIAQDFYEVETEGGTLDISVQANVDFTVNTDADWITQVETRGLTERVLHFDVAENPRTDDRTAVITITSPNVTHKIQVVQRGKNPILKIISAPQELDNKEQEFVIVTESEMEYLDVNIDVYWIQLRDIFTEKSKGTYITTYKLSAESNTSSDVRSGQIVFSFYHNGHTVREIVTIMQGGDVSVKPGIDDMPTEEW</sequence>
<feature type="domain" description="BACON" evidence="2">
    <location>
        <begin position="859"/>
        <end position="912"/>
    </location>
</feature>
<comment type="caution">
    <text evidence="3">The sequence shown here is derived from an EMBL/GenBank/DDBJ whole genome shotgun (WGS) entry which is preliminary data.</text>
</comment>
<reference evidence="3" key="1">
    <citation type="journal article" date="2021" name="PeerJ">
        <title>Extensive microbial diversity within the chicken gut microbiome revealed by metagenomics and culture.</title>
        <authorList>
            <person name="Gilroy R."/>
            <person name="Ravi A."/>
            <person name="Getino M."/>
            <person name="Pursley I."/>
            <person name="Horton D.L."/>
            <person name="Alikhan N.F."/>
            <person name="Baker D."/>
            <person name="Gharbi K."/>
            <person name="Hall N."/>
            <person name="Watson M."/>
            <person name="Adriaenssens E.M."/>
            <person name="Foster-Nyarko E."/>
            <person name="Jarju S."/>
            <person name="Secka A."/>
            <person name="Antonio M."/>
            <person name="Oren A."/>
            <person name="Chaudhuri R.R."/>
            <person name="La Ragione R."/>
            <person name="Hildebrand F."/>
            <person name="Pallen M.J."/>
        </authorList>
    </citation>
    <scope>NUCLEOTIDE SEQUENCE</scope>
    <source>
        <strain evidence="3">ChiHecec1B25-7008</strain>
    </source>
</reference>
<feature type="chain" id="PRO_5039370462" evidence="1">
    <location>
        <begin position="23"/>
        <end position="1027"/>
    </location>
</feature>
<dbReference type="Proteomes" id="UP000823860">
    <property type="component" value="Unassembled WGS sequence"/>
</dbReference>
<dbReference type="InterPro" id="IPR013783">
    <property type="entry name" value="Ig-like_fold"/>
</dbReference>
<feature type="domain" description="BACON" evidence="2">
    <location>
        <begin position="69"/>
        <end position="124"/>
    </location>
</feature>
<feature type="domain" description="BACON" evidence="2">
    <location>
        <begin position="248"/>
        <end position="304"/>
    </location>
</feature>
<name>A0A9D2KUW6_9BACE</name>